<evidence type="ECO:0000313" key="2">
    <source>
        <dbReference type="Proteomes" id="UP001464555"/>
    </source>
</evidence>
<dbReference type="SUPFAM" id="SSF50969">
    <property type="entry name" value="YVTN repeat-like/Quinoprotein amine dehydrogenase"/>
    <property type="match status" value="1"/>
</dbReference>
<accession>A0ABU9HWJ1</accession>
<dbReference type="Gene3D" id="2.130.10.10">
    <property type="entry name" value="YVTN repeat-like/Quinoprotein amine dehydrogenase"/>
    <property type="match status" value="1"/>
</dbReference>
<sequence>MKKHNLLKFTLLTGLTVAFSSVIIISCTDEKKLFELDLTDVKEQYKPDETVPLIIANPKNDAIDSVAYFANGKRIGSVKGNSKFNFNLKGAKFGYQELKAVVYTDGSNSEATARIEVISGIKTELVSFEIVNKYPHDTESYTQGLEFYRDTLFEGTGQYGKSTLRKNNYKTGEAYIRISLDGKYFGEGVTIFNNKVYQLTWKEGTGFIYNPDNLQKEKDFAYFKDVQGWGLTHDDKYLYMSDGSEKIYKLDPVTLKEVDYINVYTGGTKVKSVNELEWIDGKIYGNIYQENAIAIIDPATGAVEGVMDMSSLDKAVTNPGRDVLNGIAYNPKTGTVFVTGKDWDTMFEIRIKK</sequence>
<dbReference type="EMBL" id="JBBYHR010000004">
    <property type="protein sequence ID" value="MEL1244531.1"/>
    <property type="molecule type" value="Genomic_DNA"/>
</dbReference>
<keyword evidence="2" id="KW-1185">Reference proteome</keyword>
<dbReference type="Proteomes" id="UP001464555">
    <property type="component" value="Unassembled WGS sequence"/>
</dbReference>
<name>A0ABU9HWJ1_9FLAO</name>
<dbReference type="PANTHER" id="PTHR31270">
    <property type="entry name" value="GLUTAMINYL-PEPTIDE CYCLOTRANSFERASE"/>
    <property type="match status" value="1"/>
</dbReference>
<dbReference type="InterPro" id="IPR007788">
    <property type="entry name" value="QCT"/>
</dbReference>
<comment type="caution">
    <text evidence="1">The sequence shown here is derived from an EMBL/GenBank/DDBJ whole genome shotgun (WGS) entry which is preliminary data.</text>
</comment>
<dbReference type="Pfam" id="PF05096">
    <property type="entry name" value="Glu_cyclase_2"/>
    <property type="match status" value="1"/>
</dbReference>
<dbReference type="InterPro" id="IPR011044">
    <property type="entry name" value="Quino_amine_DH_bsu"/>
</dbReference>
<dbReference type="PROSITE" id="PS51257">
    <property type="entry name" value="PROKAR_LIPOPROTEIN"/>
    <property type="match status" value="1"/>
</dbReference>
<dbReference type="PANTHER" id="PTHR31270:SF1">
    <property type="entry name" value="GLUTAMINYL-PEPTIDE CYCLOTRANSFERASE"/>
    <property type="match status" value="1"/>
</dbReference>
<protein>
    <submittedName>
        <fullName evidence="1">Glutaminyl-peptide cyclotransferase</fullName>
    </submittedName>
</protein>
<dbReference type="RefSeq" id="WP_341696847.1">
    <property type="nucleotide sequence ID" value="NZ_JBBYHR010000004.1"/>
</dbReference>
<gene>
    <name evidence="1" type="ORF">AAEO56_09685</name>
</gene>
<dbReference type="InterPro" id="IPR015943">
    <property type="entry name" value="WD40/YVTN_repeat-like_dom_sf"/>
</dbReference>
<reference evidence="1 2" key="1">
    <citation type="submission" date="2024-04" db="EMBL/GenBank/DDBJ databases">
        <title>Flavobacterium sp. DGU11 16S ribosomal RNA gene Genome sequencing and assembly.</title>
        <authorList>
            <person name="Park S."/>
        </authorList>
    </citation>
    <scope>NUCLEOTIDE SEQUENCE [LARGE SCALE GENOMIC DNA]</scope>
    <source>
        <strain evidence="1 2">DGU11</strain>
    </source>
</reference>
<proteinExistence type="predicted"/>
<evidence type="ECO:0000313" key="1">
    <source>
        <dbReference type="EMBL" id="MEL1244531.1"/>
    </source>
</evidence>
<organism evidence="1 2">
    <name type="scientific">Flavobacterium arundinis</name>
    <dbReference type="NCBI Taxonomy" id="3139143"/>
    <lineage>
        <taxon>Bacteria</taxon>
        <taxon>Pseudomonadati</taxon>
        <taxon>Bacteroidota</taxon>
        <taxon>Flavobacteriia</taxon>
        <taxon>Flavobacteriales</taxon>
        <taxon>Flavobacteriaceae</taxon>
        <taxon>Flavobacterium</taxon>
    </lineage>
</organism>